<dbReference type="PROSITE" id="PS51257">
    <property type="entry name" value="PROKAR_LIPOPROTEIN"/>
    <property type="match status" value="1"/>
</dbReference>
<keyword evidence="2" id="KW-0732">Signal</keyword>
<protein>
    <recommendedName>
        <fullName evidence="5">Lipoprotein</fullName>
    </recommendedName>
</protein>
<dbReference type="RefSeq" id="WP_094606939.1">
    <property type="nucleotide sequence ID" value="NZ_CP155573.1"/>
</dbReference>
<evidence type="ECO:0008006" key="5">
    <source>
        <dbReference type="Google" id="ProtNLM"/>
    </source>
</evidence>
<evidence type="ECO:0000256" key="2">
    <source>
        <dbReference type="SAM" id="SignalP"/>
    </source>
</evidence>
<dbReference type="Proteomes" id="UP000216752">
    <property type="component" value="Chromosome"/>
</dbReference>
<keyword evidence="1" id="KW-0812">Transmembrane</keyword>
<feature type="signal peptide" evidence="2">
    <location>
        <begin position="1"/>
        <end position="20"/>
    </location>
</feature>
<feature type="transmembrane region" description="Helical" evidence="1">
    <location>
        <begin position="41"/>
        <end position="59"/>
    </location>
</feature>
<organism evidence="3 4">
    <name type="scientific">Sporomusa silvacetica DSM 10669</name>
    <dbReference type="NCBI Taxonomy" id="1123289"/>
    <lineage>
        <taxon>Bacteria</taxon>
        <taxon>Bacillati</taxon>
        <taxon>Bacillota</taxon>
        <taxon>Negativicutes</taxon>
        <taxon>Selenomonadales</taxon>
        <taxon>Sporomusaceae</taxon>
        <taxon>Sporomusa</taxon>
    </lineage>
</organism>
<proteinExistence type="predicted"/>
<keyword evidence="1" id="KW-0472">Membrane</keyword>
<sequence>MRKWTLIAVASILLLATLMASGCTSYSATQPKCDVPALKEISLWWIFRDLGIVLIWLFSN</sequence>
<gene>
    <name evidence="3" type="ORF">SPSIL_047880</name>
</gene>
<name>A0ABZ3ISK3_9FIRM</name>
<evidence type="ECO:0000313" key="4">
    <source>
        <dbReference type="Proteomes" id="UP000216752"/>
    </source>
</evidence>
<accession>A0ABZ3ISK3</accession>
<keyword evidence="1" id="KW-1133">Transmembrane helix</keyword>
<evidence type="ECO:0000313" key="3">
    <source>
        <dbReference type="EMBL" id="XFO68565.1"/>
    </source>
</evidence>
<feature type="chain" id="PRO_5046056941" description="Lipoprotein" evidence="2">
    <location>
        <begin position="21"/>
        <end position="60"/>
    </location>
</feature>
<keyword evidence="4" id="KW-1185">Reference proteome</keyword>
<reference evidence="3" key="1">
    <citation type="submission" date="2024-05" db="EMBL/GenBank/DDBJ databases">
        <title>Isolation and characterization of Sporomusa carbonis sp. nov., a carboxydotrophic hydrogenogen in the genus of Sporomusa isolated from a charcoal burning pile.</title>
        <authorList>
            <person name="Boeer T."/>
            <person name="Rosenbaum F."/>
            <person name="Eysell L."/>
            <person name="Mueller V."/>
            <person name="Daniel R."/>
            <person name="Poehlein A."/>
        </authorList>
    </citation>
    <scope>NUCLEOTIDE SEQUENCE [LARGE SCALE GENOMIC DNA]</scope>
    <source>
        <strain evidence="3">DSM 10669</strain>
    </source>
</reference>
<evidence type="ECO:0000256" key="1">
    <source>
        <dbReference type="SAM" id="Phobius"/>
    </source>
</evidence>
<dbReference type="EMBL" id="CP155573">
    <property type="protein sequence ID" value="XFO68565.1"/>
    <property type="molecule type" value="Genomic_DNA"/>
</dbReference>